<dbReference type="PANTHER" id="PTHR43226:SF4">
    <property type="entry name" value="XAA-PRO AMINOPEPTIDASE 3"/>
    <property type="match status" value="1"/>
</dbReference>
<comment type="cofactor">
    <cofactor evidence="1">
        <name>Mn(2+)</name>
        <dbReference type="ChEBI" id="CHEBI:29035"/>
    </cofactor>
</comment>
<protein>
    <submittedName>
        <fullName evidence="7">Probable proline aminopeptidase P</fullName>
    </submittedName>
</protein>
<dbReference type="PANTHER" id="PTHR43226">
    <property type="entry name" value="XAA-PRO AMINOPEPTIDASE 3"/>
    <property type="match status" value="1"/>
</dbReference>
<evidence type="ECO:0000256" key="1">
    <source>
        <dbReference type="ARBA" id="ARBA00001936"/>
    </source>
</evidence>
<dbReference type="EMBL" id="AP006483">
    <property type="protein sequence ID" value="BAM78805.1"/>
    <property type="molecule type" value="Genomic_DNA"/>
</dbReference>
<dbReference type="STRING" id="280699.M1V3M6"/>
<keyword evidence="8" id="KW-1185">Reference proteome</keyword>
<dbReference type="GO" id="GO:0006508">
    <property type="term" value="P:proteolysis"/>
    <property type="evidence" value="ECO:0007669"/>
    <property type="project" value="TreeGrafter"/>
</dbReference>
<comment type="similarity">
    <text evidence="2">Belongs to the peptidase M24B family.</text>
</comment>
<dbReference type="GeneID" id="16992146"/>
<accession>M1V3M6</accession>
<keyword evidence="7" id="KW-0645">Protease</keyword>
<dbReference type="InterPro" id="IPR036005">
    <property type="entry name" value="Creatinase/aminopeptidase-like"/>
</dbReference>
<dbReference type="HOGENOM" id="CLU_017266_1_1_1"/>
<keyword evidence="7" id="KW-0031">Aminopeptidase</keyword>
<reference evidence="7 8" key="1">
    <citation type="journal article" date="2004" name="Nature">
        <title>Genome sequence of the ultrasmall unicellular red alga Cyanidioschyzon merolae 10D.</title>
        <authorList>
            <person name="Matsuzaki M."/>
            <person name="Misumi O."/>
            <person name="Shin-i T."/>
            <person name="Maruyama S."/>
            <person name="Takahara M."/>
            <person name="Miyagishima S."/>
            <person name="Mori T."/>
            <person name="Nishida K."/>
            <person name="Yagisawa F."/>
            <person name="Nishida K."/>
            <person name="Yoshida Y."/>
            <person name="Nishimura Y."/>
            <person name="Nakao S."/>
            <person name="Kobayashi T."/>
            <person name="Momoyama Y."/>
            <person name="Higashiyama T."/>
            <person name="Minoda A."/>
            <person name="Sano M."/>
            <person name="Nomoto H."/>
            <person name="Oishi K."/>
            <person name="Hayashi H."/>
            <person name="Ohta F."/>
            <person name="Nishizaka S."/>
            <person name="Haga S."/>
            <person name="Miura S."/>
            <person name="Morishita T."/>
            <person name="Kabeya Y."/>
            <person name="Terasawa K."/>
            <person name="Suzuki Y."/>
            <person name="Ishii Y."/>
            <person name="Asakawa S."/>
            <person name="Takano H."/>
            <person name="Ohta N."/>
            <person name="Kuroiwa H."/>
            <person name="Tanaka K."/>
            <person name="Shimizu N."/>
            <person name="Sugano S."/>
            <person name="Sato N."/>
            <person name="Nozaki H."/>
            <person name="Ogasawara N."/>
            <person name="Kohara Y."/>
            <person name="Kuroiwa T."/>
        </authorList>
    </citation>
    <scope>NUCLEOTIDE SEQUENCE [LARGE SCALE GENOMIC DNA]</scope>
    <source>
        <strain evidence="7 8">10D</strain>
    </source>
</reference>
<dbReference type="SMART" id="SM01011">
    <property type="entry name" value="AMP_N"/>
    <property type="match status" value="1"/>
</dbReference>
<dbReference type="eggNOG" id="KOG2414">
    <property type="taxonomic scope" value="Eukaryota"/>
</dbReference>
<dbReference type="SUPFAM" id="SSF53092">
    <property type="entry name" value="Creatinase/prolidase N-terminal domain"/>
    <property type="match status" value="1"/>
</dbReference>
<evidence type="ECO:0000313" key="8">
    <source>
        <dbReference type="Proteomes" id="UP000007014"/>
    </source>
</evidence>
<dbReference type="Gene3D" id="3.40.350.10">
    <property type="entry name" value="Creatinase/prolidase N-terminal domain"/>
    <property type="match status" value="1"/>
</dbReference>
<keyword evidence="5" id="KW-0464">Manganese</keyword>
<dbReference type="AlphaFoldDB" id="M1V3M6"/>
<proteinExistence type="inferred from homology"/>
<dbReference type="Gramene" id="CMA107CT">
    <property type="protein sequence ID" value="CMA107CT"/>
    <property type="gene ID" value="CMA107C"/>
</dbReference>
<keyword evidence="3" id="KW-0479">Metal-binding</keyword>
<dbReference type="InterPro" id="IPR029149">
    <property type="entry name" value="Creatin/AminoP/Spt16_N"/>
</dbReference>
<evidence type="ECO:0000256" key="2">
    <source>
        <dbReference type="ARBA" id="ARBA00008766"/>
    </source>
</evidence>
<organism evidence="7 8">
    <name type="scientific">Cyanidioschyzon merolae (strain NIES-3377 / 10D)</name>
    <name type="common">Unicellular red alga</name>
    <dbReference type="NCBI Taxonomy" id="280699"/>
    <lineage>
        <taxon>Eukaryota</taxon>
        <taxon>Rhodophyta</taxon>
        <taxon>Bangiophyceae</taxon>
        <taxon>Cyanidiales</taxon>
        <taxon>Cyanidiaceae</taxon>
        <taxon>Cyanidioschyzon</taxon>
    </lineage>
</organism>
<dbReference type="RefSeq" id="XP_005535091.1">
    <property type="nucleotide sequence ID" value="XM_005535034.1"/>
</dbReference>
<dbReference type="OMA" id="DSYFWYL"/>
<gene>
    <name evidence="7" type="ORF">CYME_CMA107C</name>
</gene>
<evidence type="ECO:0000256" key="4">
    <source>
        <dbReference type="ARBA" id="ARBA00022801"/>
    </source>
</evidence>
<dbReference type="KEGG" id="cme:CYME_CMA107C"/>
<dbReference type="Pfam" id="PF05195">
    <property type="entry name" value="AMP_N"/>
    <property type="match status" value="1"/>
</dbReference>
<sequence length="624" mass="68188">MSSSVRYGALRTLQGVAARGAHTAAFRQQCGDRGSLLRALGKRAEAPVAQGCKQTRNDAESWPRGLARGPGRAFFSNHTGYQDAYRQQRASEVAAAEEKEMLLLRKLRLKLTRPVSQATGHTHPHLLDIDQVTPGIPLAEYRARRQALAALMPPHSLLILPAAPEQFYSMDVPHRYRQHTDFLYFTGCLEPQAALVVYKPRSAAVDASAIEPGPQPDALQAEFLLFVRARDASRELWDGPMIGIEDAPAMFGIPNVYPVERLGALVAEIMHGGEPTPPSLFFDANVNSEFTKRVGTALAPDKSMESAAGAAWQSFASRLCSPVPLTQPLRLFKSPNELALMRRAAAVTADAFIDAMQRTSAGLGEWQIAARMAYTMGFRGGPSARLAFPMVVASGPRACTLHYTENAALLQKHHMLMVDAGVELHGYCSDISRSWPVDGRFRGAAKTLYDMLLSIHEACLKLAREQTHPSHTAGDVAGECRAPAASLEHLHRVCVRMIAENLYELGFFGRRHRVDEIIERGLYGRYFPHALGHYLGMDTHDTHQLSKAIPFRAGMVITVEPGVYVPVADGDAPAAFRGLGMRIEDDVVIRPGGAAPEILSAGIPLQARDIEAVMREIATTSAHY</sequence>
<dbReference type="Gene3D" id="3.90.230.10">
    <property type="entry name" value="Creatinase/methionine aminopeptidase superfamily"/>
    <property type="match status" value="1"/>
</dbReference>
<name>M1V3M6_CYAM1</name>
<feature type="domain" description="Aminopeptidase P N-terminal" evidence="6">
    <location>
        <begin position="136"/>
        <end position="287"/>
    </location>
</feature>
<dbReference type="InterPro" id="IPR052433">
    <property type="entry name" value="X-Pro_dipept-like"/>
</dbReference>
<dbReference type="InterPro" id="IPR000994">
    <property type="entry name" value="Pept_M24"/>
</dbReference>
<keyword evidence="4" id="KW-0378">Hydrolase</keyword>
<evidence type="ECO:0000313" key="7">
    <source>
        <dbReference type="EMBL" id="BAM78805.1"/>
    </source>
</evidence>
<dbReference type="GO" id="GO:0005739">
    <property type="term" value="C:mitochondrion"/>
    <property type="evidence" value="ECO:0007669"/>
    <property type="project" value="TreeGrafter"/>
</dbReference>
<dbReference type="InterPro" id="IPR007865">
    <property type="entry name" value="Aminopep_P_N"/>
</dbReference>
<dbReference type="OrthoDB" id="4215474at2759"/>
<evidence type="ECO:0000256" key="5">
    <source>
        <dbReference type="ARBA" id="ARBA00023211"/>
    </source>
</evidence>
<evidence type="ECO:0000256" key="3">
    <source>
        <dbReference type="ARBA" id="ARBA00022723"/>
    </source>
</evidence>
<dbReference type="Pfam" id="PF00557">
    <property type="entry name" value="Peptidase_M24"/>
    <property type="match status" value="1"/>
</dbReference>
<dbReference type="GO" id="GO:0030145">
    <property type="term" value="F:manganese ion binding"/>
    <property type="evidence" value="ECO:0007669"/>
    <property type="project" value="InterPro"/>
</dbReference>
<dbReference type="GO" id="GO:0070006">
    <property type="term" value="F:metalloaminopeptidase activity"/>
    <property type="evidence" value="ECO:0007669"/>
    <property type="project" value="InterPro"/>
</dbReference>
<reference evidence="7 8" key="2">
    <citation type="journal article" date="2007" name="BMC Biol.">
        <title>A 100%-complete sequence reveals unusually simple genomic features in the hot-spring red alga Cyanidioschyzon merolae.</title>
        <authorList>
            <person name="Nozaki H."/>
            <person name="Takano H."/>
            <person name="Misumi O."/>
            <person name="Terasawa K."/>
            <person name="Matsuzaki M."/>
            <person name="Maruyama S."/>
            <person name="Nishida K."/>
            <person name="Yagisawa F."/>
            <person name="Yoshida Y."/>
            <person name="Fujiwara T."/>
            <person name="Takio S."/>
            <person name="Tamura K."/>
            <person name="Chung S.J."/>
            <person name="Nakamura S."/>
            <person name="Kuroiwa H."/>
            <person name="Tanaka K."/>
            <person name="Sato N."/>
            <person name="Kuroiwa T."/>
        </authorList>
    </citation>
    <scope>NUCLEOTIDE SEQUENCE [LARGE SCALE GENOMIC DNA]</scope>
    <source>
        <strain evidence="7 8">10D</strain>
    </source>
</reference>
<evidence type="ECO:0000259" key="6">
    <source>
        <dbReference type="SMART" id="SM01011"/>
    </source>
</evidence>
<dbReference type="Proteomes" id="UP000007014">
    <property type="component" value="Chromosome 1"/>
</dbReference>
<dbReference type="SUPFAM" id="SSF55920">
    <property type="entry name" value="Creatinase/aminopeptidase"/>
    <property type="match status" value="1"/>
</dbReference>